<dbReference type="EMBL" id="FQZG01000091">
    <property type="protein sequence ID" value="SHJ84400.1"/>
    <property type="molecule type" value="Genomic_DNA"/>
</dbReference>
<dbReference type="Pfam" id="PF19664">
    <property type="entry name" value="DUF6167"/>
    <property type="match status" value="1"/>
</dbReference>
<protein>
    <submittedName>
        <fullName evidence="1">Uncharacterized protein</fullName>
    </submittedName>
</protein>
<dbReference type="AlphaFoldDB" id="A0A1M6MLZ7"/>
<gene>
    <name evidence="1" type="ORF">SAMN02745244_03394</name>
</gene>
<keyword evidence="2" id="KW-1185">Reference proteome</keyword>
<dbReference type="STRING" id="1123357.SAMN02745244_03394"/>
<accession>A0A1M6MLZ7</accession>
<dbReference type="Proteomes" id="UP000184512">
    <property type="component" value="Unassembled WGS sequence"/>
</dbReference>
<dbReference type="RefSeq" id="WP_073190700.1">
    <property type="nucleotide sequence ID" value="NZ_FQZG01000091.1"/>
</dbReference>
<proteinExistence type="predicted"/>
<name>A0A1M6MLZ7_9ACTN</name>
<sequence length="77" mass="8748">MRRLFWLLVGAGLAVFLLLRGRQLLERFTPKGVVEQVEKKGHETAAGFGEFMATFRTSMAQREAELRDELNIPANNN</sequence>
<evidence type="ECO:0000313" key="1">
    <source>
        <dbReference type="EMBL" id="SHJ84400.1"/>
    </source>
</evidence>
<evidence type="ECO:0000313" key="2">
    <source>
        <dbReference type="Proteomes" id="UP000184512"/>
    </source>
</evidence>
<organism evidence="1 2">
    <name type="scientific">Tessaracoccus bendigoensis DSM 12906</name>
    <dbReference type="NCBI Taxonomy" id="1123357"/>
    <lineage>
        <taxon>Bacteria</taxon>
        <taxon>Bacillati</taxon>
        <taxon>Actinomycetota</taxon>
        <taxon>Actinomycetes</taxon>
        <taxon>Propionibacteriales</taxon>
        <taxon>Propionibacteriaceae</taxon>
        <taxon>Tessaracoccus</taxon>
    </lineage>
</organism>
<dbReference type="InterPro" id="IPR046165">
    <property type="entry name" value="DUF6167"/>
</dbReference>
<dbReference type="OrthoDB" id="3733427at2"/>
<reference evidence="1 2" key="1">
    <citation type="submission" date="2016-11" db="EMBL/GenBank/DDBJ databases">
        <authorList>
            <person name="Jaros S."/>
            <person name="Januszkiewicz K."/>
            <person name="Wedrychowicz H."/>
        </authorList>
    </citation>
    <scope>NUCLEOTIDE SEQUENCE [LARGE SCALE GENOMIC DNA]</scope>
    <source>
        <strain evidence="1 2">DSM 12906</strain>
    </source>
</reference>